<evidence type="ECO:0000256" key="2">
    <source>
        <dbReference type="ARBA" id="ARBA00006312"/>
    </source>
</evidence>
<dbReference type="PANTHER" id="PTHR43795">
    <property type="entry name" value="BIFUNCTIONAL ASPARTATE AMINOTRANSFERASE AND GLUTAMATE/ASPARTATE-PREPHENATE AMINOTRANSFERASE-RELATED"/>
    <property type="match status" value="1"/>
</dbReference>
<reference evidence="8 9" key="1">
    <citation type="journal article" date="2014" name="PLoS ONE">
        <title>Global Analysis of Gene Expression Profiles in Physic Nut (Jatropha curcas L.) Seedlings Exposed to Salt Stress.</title>
        <authorList>
            <person name="Zhang L."/>
            <person name="Zhang C."/>
            <person name="Wu P."/>
            <person name="Chen Y."/>
            <person name="Li M."/>
            <person name="Jiang H."/>
            <person name="Wu G."/>
        </authorList>
    </citation>
    <scope>NUCLEOTIDE SEQUENCE [LARGE SCALE GENOMIC DNA]</scope>
    <source>
        <strain evidence="9">cv. GZQX0401</strain>
        <tissue evidence="8">Young leaves</tissue>
    </source>
</reference>
<dbReference type="GO" id="GO:0008483">
    <property type="term" value="F:transaminase activity"/>
    <property type="evidence" value="ECO:0007669"/>
    <property type="project" value="UniProtKB-KW"/>
</dbReference>
<evidence type="ECO:0000256" key="4">
    <source>
        <dbReference type="ARBA" id="ARBA00022576"/>
    </source>
</evidence>
<evidence type="ECO:0000259" key="7">
    <source>
        <dbReference type="Pfam" id="PF04864"/>
    </source>
</evidence>
<dbReference type="InterPro" id="IPR050478">
    <property type="entry name" value="Ethylene_sulfur-biosynth"/>
</dbReference>
<feature type="domain" description="Alliinase C-terminal" evidence="7">
    <location>
        <begin position="35"/>
        <end position="391"/>
    </location>
</feature>
<gene>
    <name evidence="8" type="ORF">JCGZ_17795</name>
</gene>
<dbReference type="Gene3D" id="3.90.1150.10">
    <property type="entry name" value="Aspartate Aminotransferase, domain 1"/>
    <property type="match status" value="1"/>
</dbReference>
<dbReference type="GO" id="GO:0016846">
    <property type="term" value="F:carbon-sulfur lyase activity"/>
    <property type="evidence" value="ECO:0007669"/>
    <property type="project" value="InterPro"/>
</dbReference>
<dbReference type="InterPro" id="IPR037029">
    <property type="entry name" value="Alliinase_N_sf"/>
</dbReference>
<dbReference type="InterPro" id="IPR015424">
    <property type="entry name" value="PyrdxlP-dep_Trfase"/>
</dbReference>
<dbReference type="Gene3D" id="2.10.25.30">
    <property type="entry name" value="EGF-like, alliinase"/>
    <property type="match status" value="1"/>
</dbReference>
<dbReference type="GO" id="GO:0006520">
    <property type="term" value="P:amino acid metabolic process"/>
    <property type="evidence" value="ECO:0007669"/>
    <property type="project" value="TreeGrafter"/>
</dbReference>
<sequence>MGGLDTAAENGNKNSGSATNAVNGSKKVLSTDSVINLDHGDPTMFEPYWRKAGDKCTTVISGSDLMSYFSDIGNLCWFLEPQLSDAIKRLHRTVGNAESDDRYILVGTGSSQLCQAALYALSSPCGPEPISVVCAAPYYSAYKDQIDLLHSGLYKWAGDAYAFDKDEPYIEIVTSPNNPDGAIREAVVNRGEGKVIYDLAYYWPQYTPITHPADYDIMLFTFSKSTGHAGSRIGWALVKDKDVAKKMMKFMEITSIGVSKESQLRAAKILGVVTESCQHGVPDSENFFKYSQCLMAERWEKLRQVVKNSAIFSLPKYPHEWCNFSEIYTESHPAFAWLKCKEDIDCENLLRAQKLLTRGGERFGVGRNYVRISLLSPEEVFNLFLERLSAIKGINGQNNLNF</sequence>
<evidence type="ECO:0000256" key="1">
    <source>
        <dbReference type="ARBA" id="ARBA00001933"/>
    </source>
</evidence>
<dbReference type="STRING" id="180498.A0A067JRW3"/>
<keyword evidence="4" id="KW-0808">Transferase</keyword>
<keyword evidence="5" id="KW-0663">Pyridoxal phosphate</keyword>
<dbReference type="InterPro" id="IPR006948">
    <property type="entry name" value="Alliinase_C"/>
</dbReference>
<dbReference type="AlphaFoldDB" id="A0A067JRW3"/>
<dbReference type="Gene3D" id="3.40.640.10">
    <property type="entry name" value="Type I PLP-dependent aspartate aminotransferase-like (Major domain)"/>
    <property type="match status" value="1"/>
</dbReference>
<keyword evidence="4" id="KW-0032">Aminotransferase</keyword>
<dbReference type="Pfam" id="PF04864">
    <property type="entry name" value="Alliinase_C"/>
    <property type="match status" value="1"/>
</dbReference>
<proteinExistence type="inferred from homology"/>
<comment type="subunit">
    <text evidence="3">Homodimer.</text>
</comment>
<dbReference type="InterPro" id="IPR015422">
    <property type="entry name" value="PyrdxlP-dep_Trfase_small"/>
</dbReference>
<evidence type="ECO:0000256" key="6">
    <source>
        <dbReference type="SAM" id="MobiDB-lite"/>
    </source>
</evidence>
<dbReference type="InterPro" id="IPR015421">
    <property type="entry name" value="PyrdxlP-dep_Trfase_major"/>
</dbReference>
<feature type="region of interest" description="Disordered" evidence="6">
    <location>
        <begin position="1"/>
        <end position="23"/>
    </location>
</feature>
<evidence type="ECO:0000256" key="5">
    <source>
        <dbReference type="ARBA" id="ARBA00022898"/>
    </source>
</evidence>
<protein>
    <recommendedName>
        <fullName evidence="7">Alliinase C-terminal domain-containing protein</fullName>
    </recommendedName>
</protein>
<name>A0A067JRW3_JATCU</name>
<dbReference type="SUPFAM" id="SSF53383">
    <property type="entry name" value="PLP-dependent transferases"/>
    <property type="match status" value="1"/>
</dbReference>
<accession>A0A067JRW3</accession>
<comment type="similarity">
    <text evidence="2">Belongs to the alliinase family.</text>
</comment>
<evidence type="ECO:0000313" key="8">
    <source>
        <dbReference type="EMBL" id="KDP26637.1"/>
    </source>
</evidence>
<evidence type="ECO:0000313" key="9">
    <source>
        <dbReference type="Proteomes" id="UP000027138"/>
    </source>
</evidence>
<organism evidence="8 9">
    <name type="scientific">Jatropha curcas</name>
    <name type="common">Barbados nut</name>
    <dbReference type="NCBI Taxonomy" id="180498"/>
    <lineage>
        <taxon>Eukaryota</taxon>
        <taxon>Viridiplantae</taxon>
        <taxon>Streptophyta</taxon>
        <taxon>Embryophyta</taxon>
        <taxon>Tracheophyta</taxon>
        <taxon>Spermatophyta</taxon>
        <taxon>Magnoliopsida</taxon>
        <taxon>eudicotyledons</taxon>
        <taxon>Gunneridae</taxon>
        <taxon>Pentapetalae</taxon>
        <taxon>rosids</taxon>
        <taxon>fabids</taxon>
        <taxon>Malpighiales</taxon>
        <taxon>Euphorbiaceae</taxon>
        <taxon>Crotonoideae</taxon>
        <taxon>Jatropheae</taxon>
        <taxon>Jatropha</taxon>
    </lineage>
</organism>
<dbReference type="Proteomes" id="UP000027138">
    <property type="component" value="Unassembled WGS sequence"/>
</dbReference>
<keyword evidence="9" id="KW-1185">Reference proteome</keyword>
<feature type="compositionally biased region" description="Polar residues" evidence="6">
    <location>
        <begin position="9"/>
        <end position="23"/>
    </location>
</feature>
<evidence type="ECO:0000256" key="3">
    <source>
        <dbReference type="ARBA" id="ARBA00011738"/>
    </source>
</evidence>
<dbReference type="PANTHER" id="PTHR43795:SF15">
    <property type="entry name" value="TRYPTOPHAN AMINOTRANSFERASE-RELATED PROTEIN 1"/>
    <property type="match status" value="1"/>
</dbReference>
<comment type="cofactor">
    <cofactor evidence="1">
        <name>pyridoxal 5'-phosphate</name>
        <dbReference type="ChEBI" id="CHEBI:597326"/>
    </cofactor>
</comment>
<dbReference type="EMBL" id="KK914893">
    <property type="protein sequence ID" value="KDP26637.1"/>
    <property type="molecule type" value="Genomic_DNA"/>
</dbReference>
<dbReference type="OrthoDB" id="2020362at2759"/>
<dbReference type="CDD" id="cd00609">
    <property type="entry name" value="AAT_like"/>
    <property type="match status" value="1"/>
</dbReference>